<dbReference type="EMBL" id="SKFG01000004">
    <property type="protein sequence ID" value="TCZ78823.1"/>
    <property type="molecule type" value="Genomic_DNA"/>
</dbReference>
<dbReference type="PANTHER" id="PTHR43624">
    <property type="entry name" value="ELECTRON TRANSFER FLAVOPROTEIN-QUINONE OXIDOREDUCTASE YDIS-RELATED"/>
    <property type="match status" value="1"/>
</dbReference>
<protein>
    <submittedName>
        <fullName evidence="7">FAD-dependent oxidoreductase</fullName>
    </submittedName>
</protein>
<keyword evidence="8" id="KW-1185">Reference proteome</keyword>
<dbReference type="InterPro" id="IPR036188">
    <property type="entry name" value="FAD/NAD-bd_sf"/>
</dbReference>
<comment type="cofactor">
    <cofactor evidence="1">
        <name>FAD</name>
        <dbReference type="ChEBI" id="CHEBI:57692"/>
    </cofactor>
</comment>
<comment type="caution">
    <text evidence="7">The sequence shown here is derived from an EMBL/GenBank/DDBJ whole genome shotgun (WGS) entry which is preliminary data.</text>
</comment>
<feature type="domain" description="FixC-like C-terminal" evidence="6">
    <location>
        <begin position="372"/>
        <end position="436"/>
    </location>
</feature>
<organism evidence="7 8">
    <name type="scientific">Paenibacillus albiflavus</name>
    <dbReference type="NCBI Taxonomy" id="2545760"/>
    <lineage>
        <taxon>Bacteria</taxon>
        <taxon>Bacillati</taxon>
        <taxon>Bacillota</taxon>
        <taxon>Bacilli</taxon>
        <taxon>Bacillales</taxon>
        <taxon>Paenibacillaceae</taxon>
        <taxon>Paenibacillus</taxon>
    </lineage>
</organism>
<dbReference type="PANTHER" id="PTHR43624:SF2">
    <property type="entry name" value="ELECTRON TRANSFER FLAVOPROTEIN-QUINONE OXIDOREDUCTASE YDIS-RELATED"/>
    <property type="match status" value="1"/>
</dbReference>
<name>A0A4R4EHK2_9BACL</name>
<evidence type="ECO:0000256" key="3">
    <source>
        <dbReference type="ARBA" id="ARBA00022630"/>
    </source>
</evidence>
<dbReference type="AlphaFoldDB" id="A0A4R4EHK2"/>
<dbReference type="PROSITE" id="PS51257">
    <property type="entry name" value="PROKAR_LIPOPROTEIN"/>
    <property type="match status" value="1"/>
</dbReference>
<dbReference type="Gene3D" id="3.50.50.60">
    <property type="entry name" value="FAD/NAD(P)-binding domain"/>
    <property type="match status" value="1"/>
</dbReference>
<comment type="similarity">
    <text evidence="2">Belongs to the ETF-QO/FixC family.</text>
</comment>
<evidence type="ECO:0000313" key="8">
    <source>
        <dbReference type="Proteomes" id="UP000295418"/>
    </source>
</evidence>
<keyword evidence="3" id="KW-0285">Flavoprotein</keyword>
<keyword evidence="5" id="KW-0560">Oxidoreductase</keyword>
<evidence type="ECO:0000256" key="2">
    <source>
        <dbReference type="ARBA" id="ARBA00006796"/>
    </source>
</evidence>
<dbReference type="SUPFAM" id="SSF54373">
    <property type="entry name" value="FAD-linked reductases, C-terminal domain"/>
    <property type="match status" value="1"/>
</dbReference>
<evidence type="ECO:0000259" key="6">
    <source>
        <dbReference type="Pfam" id="PF26311"/>
    </source>
</evidence>
<evidence type="ECO:0000256" key="1">
    <source>
        <dbReference type="ARBA" id="ARBA00001974"/>
    </source>
</evidence>
<keyword evidence="4" id="KW-0274">FAD</keyword>
<dbReference type="Proteomes" id="UP000295418">
    <property type="component" value="Unassembled WGS sequence"/>
</dbReference>
<reference evidence="7 8" key="1">
    <citation type="submission" date="2019-03" db="EMBL/GenBank/DDBJ databases">
        <authorList>
            <person name="Kim M.K.M."/>
        </authorList>
    </citation>
    <scope>NUCLEOTIDE SEQUENCE [LARGE SCALE GENOMIC DNA]</scope>
    <source>
        <strain evidence="7 8">18JY21-1</strain>
    </source>
</reference>
<dbReference type="InterPro" id="IPR039651">
    <property type="entry name" value="FixC-like"/>
</dbReference>
<evidence type="ECO:0000256" key="5">
    <source>
        <dbReference type="ARBA" id="ARBA00023002"/>
    </source>
</evidence>
<sequence length="436" mass="48990">MERCNMAEKFDVIVVGAGPAGTSCVYTLAKGGANVLLIERGEYPGSKNVMGGVLYRKMLEDIIPDFYKEAPVERQIVEQRYMMLDKESAATFSYKGLEWDQEPFNNFTVLRAKFDQWFADKAVQQGALLLNETVVLECIVENGRVIGVRTDRPDGDVYADVVVLADGVNSLLAKSLGFRKELRPDEAALSVMEVLKLDRTIIEDRFNLEGNQGCTFEIFGDSTKGILGTAWLYTNKDSLNIGVGAMLSGLIQHKIKPYELLDYVKQHPMLRKYIQGSEQQEYLAHLIPEGGFHSMGKIVGDGVLVVGDAAQMVNAIHREGSNLAMTSGVLAAETILSAMQAGNFSEQMLDSYRVNLMNSFVGSDLKKYKDTTHHFEKFPHYFNKYIPMLNKAASQMFTVDGTPKREKQRKIWREIGTAGEKFRIARDLYRAWRVMK</sequence>
<evidence type="ECO:0000313" key="7">
    <source>
        <dbReference type="EMBL" id="TCZ78823.1"/>
    </source>
</evidence>
<proteinExistence type="inferred from homology"/>
<dbReference type="GO" id="GO:0016491">
    <property type="term" value="F:oxidoreductase activity"/>
    <property type="evidence" value="ECO:0007669"/>
    <property type="project" value="UniProtKB-KW"/>
</dbReference>
<evidence type="ECO:0000256" key="4">
    <source>
        <dbReference type="ARBA" id="ARBA00022827"/>
    </source>
</evidence>
<dbReference type="OrthoDB" id="9806565at2"/>
<dbReference type="InterPro" id="IPR059103">
    <property type="entry name" value="FixC-like_C"/>
</dbReference>
<accession>A0A4R4EHK2</accession>
<dbReference type="PRINTS" id="PR00420">
    <property type="entry name" value="RNGMNOXGNASE"/>
</dbReference>
<dbReference type="SUPFAM" id="SSF51905">
    <property type="entry name" value="FAD/NAD(P)-binding domain"/>
    <property type="match status" value="1"/>
</dbReference>
<dbReference type="Pfam" id="PF12831">
    <property type="entry name" value="FAD_oxidored"/>
    <property type="match status" value="1"/>
</dbReference>
<gene>
    <name evidence="7" type="ORF">E0485_07030</name>
</gene>
<dbReference type="Pfam" id="PF26311">
    <property type="entry name" value="ETF-QO_FixC_C"/>
    <property type="match status" value="1"/>
</dbReference>